<dbReference type="SUPFAM" id="SSF50978">
    <property type="entry name" value="WD40 repeat-like"/>
    <property type="match status" value="1"/>
</dbReference>
<reference evidence="1 2" key="1">
    <citation type="submission" date="2024-01" db="EMBL/GenBank/DDBJ databases">
        <title>A draft genome for a cacao thread blight-causing isolate of Paramarasmius palmivorus.</title>
        <authorList>
            <person name="Baruah I.K."/>
            <person name="Bukari Y."/>
            <person name="Amoako-Attah I."/>
            <person name="Meinhardt L.W."/>
            <person name="Bailey B.A."/>
            <person name="Cohen S.P."/>
        </authorList>
    </citation>
    <scope>NUCLEOTIDE SEQUENCE [LARGE SCALE GENOMIC DNA]</scope>
    <source>
        <strain evidence="1 2">GH-12</strain>
    </source>
</reference>
<proteinExistence type="predicted"/>
<evidence type="ECO:0000313" key="2">
    <source>
        <dbReference type="Proteomes" id="UP001383192"/>
    </source>
</evidence>
<sequence length="267" mass="28926">MSSSERNLYVLEAQLSGHHGPAVCLSVHADGTFLACGGLTGTSIWDLASYSPVATPTGAADRGTTTSIVWATRPDSEEDVLIYGTQEGFICIWQLDDTAKEFVEIYCKALDAGPHDRREVTAIAFEATTCQLAIAHRSGSIHRLALSSNMIPTPLCSTIIPLFSPQAVAFGGKGEHGLDLVAFSRSSGEIYFLDEETNIKRTITTGTIIGDGVLNVNEDVFLIDDVIQGIAIYKSGAKRRERRTPRRKVVIRISPSLVFVSAFSRFT</sequence>
<dbReference type="InterPro" id="IPR015943">
    <property type="entry name" value="WD40/YVTN_repeat-like_dom_sf"/>
</dbReference>
<dbReference type="SMART" id="SM00320">
    <property type="entry name" value="WD40"/>
    <property type="match status" value="2"/>
</dbReference>
<protein>
    <recommendedName>
        <fullName evidence="3">WD40 repeat-like protein</fullName>
    </recommendedName>
</protein>
<dbReference type="Gene3D" id="2.130.10.10">
    <property type="entry name" value="YVTN repeat-like/Quinoprotein amine dehydrogenase"/>
    <property type="match status" value="1"/>
</dbReference>
<dbReference type="EMBL" id="JAYKXP010000101">
    <property type="protein sequence ID" value="KAK7026728.1"/>
    <property type="molecule type" value="Genomic_DNA"/>
</dbReference>
<evidence type="ECO:0000313" key="1">
    <source>
        <dbReference type="EMBL" id="KAK7026728.1"/>
    </source>
</evidence>
<accession>A0AAW0BK03</accession>
<keyword evidence="2" id="KW-1185">Reference proteome</keyword>
<dbReference type="AlphaFoldDB" id="A0AAW0BK03"/>
<dbReference type="Proteomes" id="UP001383192">
    <property type="component" value="Unassembled WGS sequence"/>
</dbReference>
<organism evidence="1 2">
    <name type="scientific">Paramarasmius palmivorus</name>
    <dbReference type="NCBI Taxonomy" id="297713"/>
    <lineage>
        <taxon>Eukaryota</taxon>
        <taxon>Fungi</taxon>
        <taxon>Dikarya</taxon>
        <taxon>Basidiomycota</taxon>
        <taxon>Agaricomycotina</taxon>
        <taxon>Agaricomycetes</taxon>
        <taxon>Agaricomycetidae</taxon>
        <taxon>Agaricales</taxon>
        <taxon>Marasmiineae</taxon>
        <taxon>Marasmiaceae</taxon>
        <taxon>Paramarasmius</taxon>
    </lineage>
</organism>
<comment type="caution">
    <text evidence="1">The sequence shown here is derived from an EMBL/GenBank/DDBJ whole genome shotgun (WGS) entry which is preliminary data.</text>
</comment>
<dbReference type="InterPro" id="IPR036322">
    <property type="entry name" value="WD40_repeat_dom_sf"/>
</dbReference>
<dbReference type="InterPro" id="IPR001680">
    <property type="entry name" value="WD40_rpt"/>
</dbReference>
<evidence type="ECO:0008006" key="3">
    <source>
        <dbReference type="Google" id="ProtNLM"/>
    </source>
</evidence>
<gene>
    <name evidence="1" type="ORF">VNI00_015501</name>
</gene>
<name>A0AAW0BK03_9AGAR</name>